<dbReference type="PANTHER" id="PTHR43101">
    <property type="entry name" value="BETA-FRUCTOSIDASE"/>
    <property type="match status" value="1"/>
</dbReference>
<evidence type="ECO:0000256" key="1">
    <source>
        <dbReference type="ARBA" id="ARBA00004914"/>
    </source>
</evidence>
<dbReference type="AlphaFoldDB" id="A0A923RS53"/>
<dbReference type="InterPro" id="IPR013189">
    <property type="entry name" value="Glyco_hydro_32_C"/>
</dbReference>
<evidence type="ECO:0000313" key="13">
    <source>
        <dbReference type="Proteomes" id="UP000652477"/>
    </source>
</evidence>
<dbReference type="GO" id="GO:0004564">
    <property type="term" value="F:beta-fructofuranosidase activity"/>
    <property type="evidence" value="ECO:0007669"/>
    <property type="project" value="UniProtKB-EC"/>
</dbReference>
<organism evidence="12 13">
    <name type="scientific">Mediterraneibacter hominis</name>
    <dbReference type="NCBI Taxonomy" id="2763054"/>
    <lineage>
        <taxon>Bacteria</taxon>
        <taxon>Bacillati</taxon>
        <taxon>Bacillota</taxon>
        <taxon>Clostridia</taxon>
        <taxon>Lachnospirales</taxon>
        <taxon>Lachnospiraceae</taxon>
        <taxon>Mediterraneibacter</taxon>
    </lineage>
</organism>
<comment type="similarity">
    <text evidence="2 8">Belongs to the glycosyl hydrolase 32 family.</text>
</comment>
<comment type="subcellular location">
    <subcellularLocation>
        <location evidence="9">Cytoplasm</location>
    </subcellularLocation>
</comment>
<name>A0A923RS53_9FIRM</name>
<dbReference type="Pfam" id="PF08244">
    <property type="entry name" value="Glyco_hydro_32C"/>
    <property type="match status" value="1"/>
</dbReference>
<dbReference type="InterPro" id="IPR018053">
    <property type="entry name" value="Glyco_hydro_32_AS"/>
</dbReference>
<dbReference type="RefSeq" id="WP_186875592.1">
    <property type="nucleotide sequence ID" value="NZ_JACOPF010000001.1"/>
</dbReference>
<dbReference type="GO" id="GO:0005737">
    <property type="term" value="C:cytoplasm"/>
    <property type="evidence" value="ECO:0007669"/>
    <property type="project" value="UniProtKB-SubCell"/>
</dbReference>
<reference evidence="12" key="1">
    <citation type="submission" date="2020-08" db="EMBL/GenBank/DDBJ databases">
        <title>Genome public.</title>
        <authorList>
            <person name="Liu C."/>
            <person name="Sun Q."/>
        </authorList>
    </citation>
    <scope>NUCLEOTIDE SEQUENCE</scope>
    <source>
        <strain evidence="12">NSJ-55</strain>
    </source>
</reference>
<comment type="catalytic activity">
    <reaction evidence="8">
        <text>Hydrolysis of terminal non-reducing beta-D-fructofuranoside residues in beta-D-fructofuranosides.</text>
        <dbReference type="EC" id="3.2.1.26"/>
    </reaction>
</comment>
<dbReference type="InterPro" id="IPR013320">
    <property type="entry name" value="ConA-like_dom_sf"/>
</dbReference>
<feature type="domain" description="Glycosyl hydrolase family 32 C-terminal" evidence="11">
    <location>
        <begin position="341"/>
        <end position="486"/>
    </location>
</feature>
<dbReference type="CDD" id="cd08996">
    <property type="entry name" value="GH32_FFase"/>
    <property type="match status" value="1"/>
</dbReference>
<dbReference type="PANTHER" id="PTHR43101:SF1">
    <property type="entry name" value="BETA-FRUCTOSIDASE"/>
    <property type="match status" value="1"/>
</dbReference>
<dbReference type="InterPro" id="IPR001362">
    <property type="entry name" value="Glyco_hydro_32"/>
</dbReference>
<proteinExistence type="inferred from homology"/>
<keyword evidence="9" id="KW-0119">Carbohydrate metabolism</keyword>
<evidence type="ECO:0000256" key="4">
    <source>
        <dbReference type="ARBA" id="ARBA00019623"/>
    </source>
</evidence>
<evidence type="ECO:0000256" key="3">
    <source>
        <dbReference type="ARBA" id="ARBA00012758"/>
    </source>
</evidence>
<dbReference type="Proteomes" id="UP000652477">
    <property type="component" value="Unassembled WGS sequence"/>
</dbReference>
<dbReference type="Pfam" id="PF00251">
    <property type="entry name" value="Glyco_hydro_32N"/>
    <property type="match status" value="1"/>
</dbReference>
<evidence type="ECO:0000259" key="11">
    <source>
        <dbReference type="Pfam" id="PF08244"/>
    </source>
</evidence>
<dbReference type="EMBL" id="JACOPF010000001">
    <property type="protein sequence ID" value="MBC5689012.1"/>
    <property type="molecule type" value="Genomic_DNA"/>
</dbReference>
<protein>
    <recommendedName>
        <fullName evidence="4 8">Sucrose-6-phosphate hydrolase</fullName>
        <ecNumber evidence="3 8">3.2.1.26</ecNumber>
    </recommendedName>
    <alternativeName>
        <fullName evidence="7 9">Invertase</fullName>
    </alternativeName>
</protein>
<dbReference type="SUPFAM" id="SSF75005">
    <property type="entry name" value="Arabinanase/levansucrase/invertase"/>
    <property type="match status" value="1"/>
</dbReference>
<keyword evidence="5 8" id="KW-0378">Hydrolase</keyword>
<evidence type="ECO:0000313" key="12">
    <source>
        <dbReference type="EMBL" id="MBC5689012.1"/>
    </source>
</evidence>
<dbReference type="SUPFAM" id="SSF49899">
    <property type="entry name" value="Concanavalin A-like lectins/glucanases"/>
    <property type="match status" value="1"/>
</dbReference>
<dbReference type="Gene3D" id="2.60.120.560">
    <property type="entry name" value="Exo-inulinase, domain 1"/>
    <property type="match status" value="1"/>
</dbReference>
<keyword evidence="6 8" id="KW-0326">Glycosidase</keyword>
<evidence type="ECO:0000256" key="5">
    <source>
        <dbReference type="ARBA" id="ARBA00022801"/>
    </source>
</evidence>
<evidence type="ECO:0000256" key="2">
    <source>
        <dbReference type="ARBA" id="ARBA00009902"/>
    </source>
</evidence>
<dbReference type="InterPro" id="IPR023296">
    <property type="entry name" value="Glyco_hydro_beta-prop_sf"/>
</dbReference>
<dbReference type="InterPro" id="IPR006232">
    <property type="entry name" value="Suc6P_hydrolase"/>
</dbReference>
<gene>
    <name evidence="12" type="ORF">H8S37_08745</name>
</gene>
<keyword evidence="13" id="KW-1185">Reference proteome</keyword>
<comment type="pathway">
    <text evidence="1 9">Glycan biosynthesis; sucrose metabolism.</text>
</comment>
<dbReference type="NCBIfam" id="TIGR01322">
    <property type="entry name" value="scrB_fam"/>
    <property type="match status" value="1"/>
</dbReference>
<sequence>MSRELMLENIRRAQKEIDKKKEQVKMGAMRQYYHFMPQTGWLNDPNGLIYFRGKYHLFYQYNPYYGFWDYIHWGHAVSEDMVHWRFLPLALAPSEPYDDYIRGGCFSGSAIEHEGKLFLIYTGAANHGNGNEQTQCIAYSEDGIHFEKYDGNPVLKAPQGIPSSQFRDPKVWKHEDTYYMVCGASRENKAQVLLYRSKDMFHWEYVNVLAESRGEWGFMWECPDFYQLGDKYVLTVSPMGAGEHTAIYFVGDFEYHTGKFIYHTVGEIDWGLDYYAPQSFLTEDGRRVMIGWANEWEWMSSWKDWGPTYKEGWCGFYSIPREVRLMGDYTLQFIPIEELHMLRADGAKKEQLVVSPEGKELSAGDGVSFEMKMKVILEQTDAERMELNLRCGNGKRLICTFDFKHAEIIIDRDHADGWSKGRSRSAIKMNGKKELDIHIFSDKSSVEIFTDQYQNNHSNNIFAQDVQNRIQIRTYGGNAVIKEFETYGMEKTM</sequence>
<dbReference type="PROSITE" id="PS00609">
    <property type="entry name" value="GLYCOSYL_HYDROL_F32"/>
    <property type="match status" value="1"/>
</dbReference>
<keyword evidence="9" id="KW-0963">Cytoplasm</keyword>
<accession>A0A923RS53</accession>
<evidence type="ECO:0000256" key="7">
    <source>
        <dbReference type="ARBA" id="ARBA00033367"/>
    </source>
</evidence>
<dbReference type="SMART" id="SM00640">
    <property type="entry name" value="Glyco_32"/>
    <property type="match status" value="1"/>
</dbReference>
<feature type="domain" description="Glycosyl hydrolase family 32 N-terminal" evidence="10">
    <location>
        <begin position="34"/>
        <end position="327"/>
    </location>
</feature>
<dbReference type="EC" id="3.2.1.26" evidence="3 8"/>
<evidence type="ECO:0000259" key="10">
    <source>
        <dbReference type="Pfam" id="PF00251"/>
    </source>
</evidence>
<comment type="caution">
    <text evidence="12">The sequence shown here is derived from an EMBL/GenBank/DDBJ whole genome shotgun (WGS) entry which is preliminary data.</text>
</comment>
<dbReference type="InterPro" id="IPR013148">
    <property type="entry name" value="Glyco_hydro_32_N"/>
</dbReference>
<dbReference type="InterPro" id="IPR051214">
    <property type="entry name" value="GH32_Enzymes"/>
</dbReference>
<evidence type="ECO:0000256" key="9">
    <source>
        <dbReference type="RuleBase" id="RU365015"/>
    </source>
</evidence>
<evidence type="ECO:0000256" key="8">
    <source>
        <dbReference type="RuleBase" id="RU362110"/>
    </source>
</evidence>
<comment type="function">
    <text evidence="9">Enables the bacterium to metabolize sucrose as a sole carbon source.</text>
</comment>
<evidence type="ECO:0000256" key="6">
    <source>
        <dbReference type="ARBA" id="ARBA00023295"/>
    </source>
</evidence>
<dbReference type="GO" id="GO:0005975">
    <property type="term" value="P:carbohydrate metabolic process"/>
    <property type="evidence" value="ECO:0007669"/>
    <property type="project" value="InterPro"/>
</dbReference>
<dbReference type="Gene3D" id="2.115.10.20">
    <property type="entry name" value="Glycosyl hydrolase domain, family 43"/>
    <property type="match status" value="1"/>
</dbReference>